<evidence type="ECO:0000313" key="2">
    <source>
        <dbReference type="Proteomes" id="UP000036277"/>
    </source>
</evidence>
<dbReference type="OrthoDB" id="1551260at2"/>
<reference evidence="1 2" key="1">
    <citation type="submission" date="2015-06" db="EMBL/GenBank/DDBJ databases">
        <title>Draft Whole-Genome Sequence of the Entomopathogenic Bacterium Xenorhabdus khoisanae.</title>
        <authorList>
            <person name="Naidoo S."/>
            <person name="Featherston J."/>
            <person name="Gray V.M."/>
        </authorList>
    </citation>
    <scope>NUCLEOTIDE SEQUENCE [LARGE SCALE GENOMIC DNA]</scope>
    <source>
        <strain evidence="1 2">MCB</strain>
    </source>
</reference>
<comment type="caution">
    <text evidence="1">The sequence shown here is derived from an EMBL/GenBank/DDBJ whole genome shotgun (WGS) entry which is preliminary data.</text>
</comment>
<proteinExistence type="predicted"/>
<gene>
    <name evidence="1" type="ORF">AB204_01035</name>
</gene>
<organism evidence="1 2">
    <name type="scientific">Xenorhabdus khoisanae</name>
    <dbReference type="NCBI Taxonomy" id="880157"/>
    <lineage>
        <taxon>Bacteria</taxon>
        <taxon>Pseudomonadati</taxon>
        <taxon>Pseudomonadota</taxon>
        <taxon>Gammaproteobacteria</taxon>
        <taxon>Enterobacterales</taxon>
        <taxon>Morganellaceae</taxon>
        <taxon>Xenorhabdus</taxon>
    </lineage>
</organism>
<dbReference type="AlphaFoldDB" id="A0A0J5FY97"/>
<sequence>MMSSIMKYFEYAHLPPHLQAVSKPIGDLAKSMDESLPDGVEKAVGLRKLLEAKDCLVRAKLG</sequence>
<protein>
    <submittedName>
        <fullName evidence="1">Uncharacterized protein</fullName>
    </submittedName>
</protein>
<name>A0A0J5FY97_9GAMM</name>
<accession>A0A0J5FY97</accession>
<keyword evidence="2" id="KW-1185">Reference proteome</keyword>
<dbReference type="PATRIC" id="fig|880157.4.peg.227"/>
<dbReference type="Proteomes" id="UP000036277">
    <property type="component" value="Unassembled WGS sequence"/>
</dbReference>
<evidence type="ECO:0000313" key="1">
    <source>
        <dbReference type="EMBL" id="KMJ46907.1"/>
    </source>
</evidence>
<dbReference type="EMBL" id="LFCV01000005">
    <property type="protein sequence ID" value="KMJ46907.1"/>
    <property type="molecule type" value="Genomic_DNA"/>
</dbReference>